<dbReference type="InterPro" id="IPR016024">
    <property type="entry name" value="ARM-type_fold"/>
</dbReference>
<keyword evidence="3" id="KW-0805">Transcription regulation</keyword>
<comment type="cofactor">
    <cofactor evidence="3">
        <name>Fe(2+)</name>
        <dbReference type="ChEBI" id="CHEBI:29033"/>
    </cofactor>
    <text evidence="3">Binds 1 Fe(2+) ion per subunit.</text>
</comment>
<evidence type="ECO:0000256" key="2">
    <source>
        <dbReference type="ARBA" id="ARBA00023004"/>
    </source>
</evidence>
<dbReference type="AlphaFoldDB" id="W1PI56"/>
<dbReference type="OMA" id="LHRKHEI"/>
<proteinExistence type="inferred from homology"/>
<dbReference type="Pfam" id="PF08007">
    <property type="entry name" value="JmjC_2"/>
    <property type="match status" value="1"/>
</dbReference>
<dbReference type="SUPFAM" id="SSF51197">
    <property type="entry name" value="Clavaminate synthase-like"/>
    <property type="match status" value="1"/>
</dbReference>
<dbReference type="GO" id="GO:0032453">
    <property type="term" value="F:histone H3K4 demethylase activity"/>
    <property type="evidence" value="ECO:0000318"/>
    <property type="project" value="GO_Central"/>
</dbReference>
<evidence type="ECO:0000256" key="3">
    <source>
        <dbReference type="RuleBase" id="RU366061"/>
    </source>
</evidence>
<dbReference type="EC" id="1.14.11.-" evidence="3"/>
<keyword evidence="6" id="KW-1185">Reference proteome</keyword>
<accession>W1PI56</accession>
<dbReference type="eggNOG" id="KOG3706">
    <property type="taxonomic scope" value="Eukaryota"/>
</dbReference>
<dbReference type="STRING" id="13333.W1PI56"/>
<keyword evidence="3" id="KW-0539">Nucleus</keyword>
<gene>
    <name evidence="5" type="ORF">AMTR_s00019p00245720</name>
</gene>
<name>W1PI56_AMBTC</name>
<comment type="subcellular location">
    <subcellularLocation>
        <location evidence="3">Nucleus</location>
    </subcellularLocation>
</comment>
<dbReference type="InterPro" id="IPR011989">
    <property type="entry name" value="ARM-like"/>
</dbReference>
<keyword evidence="2 3" id="KW-0408">Iron</keyword>
<sequence>MVGGKRKRKRNSSETHISTQNLFPQMLAAYSMIHTEQGLSTLKKVLNFYLRLIRTPPNGSLAPQDILPDGVLSLFPLLLKTRYPDVAVRSVEIVGAVSLWSLEANIKLVSDEEIVNAMVSMLESNKRRVVMAACNAVMDLATTTIGSESLCKSSSIEKILSLFCQELHCSKEFTYCLSWLSGNHCFSEGDSFLVLVLQSLETLIKACDKDRLVKIPKELATSSLDYLKQLLGKLQEGKLQDLPKIETDCPEQKCQPNSKRWSDLAETIFRLSMIHCCFTTYSVDAIKESIFGNTECSFDMFLTNHWEDSPVLLKKKSKASDDYDNIIGSLIQSINSESIETILGSILRGLVPCPPIASDELEILNFLKEVHGSMGGPLIYGQDIRLVKTVKELTSLPDEENLGEEIHFTVELKSSCSIIENTKEVMEHECRDAYYSGYTIALRGVEFRSDKVAAIADNLAVIFGQPSVGANIYLTPPNSQGLLRHYDDHCVFICQLRGSKRWAIFPRTTLLPRLYEPLNTLHVSDSEGCSGKTKEILLKEGDILYIPRGCAHEAQTVMGDPEIVDSPEFSLHLTLGIEVEPPFEWEGFTHVALHYWCQKRERLAPPNVGCQIFLKSMSINLLHVSIRLVGSHDTIFRKACLVSAIPLPSNFDPIVRERENTLSLNPKACFSHLISKIHEECSFTDAIASVKSAIEYPARDSLHWMRWLGHISALTNSKDGTNCNNPLLVFKDLLQMNVSEVAEVEKLFFEAKSDFCSSIIFEDVIENYNVLLDRYRNVRKQYMKGMLSLQRFL</sequence>
<dbReference type="PANTHER" id="PTHR13096">
    <property type="entry name" value="MINA53 MYC INDUCED NUCLEAR ANTIGEN"/>
    <property type="match status" value="1"/>
</dbReference>
<dbReference type="HOGENOM" id="CLU_020339_0_0_1"/>
<keyword evidence="1 3" id="KW-0479">Metal-binding</keyword>
<dbReference type="InterPro" id="IPR003347">
    <property type="entry name" value="JmjC_dom"/>
</dbReference>
<evidence type="ECO:0000256" key="1">
    <source>
        <dbReference type="ARBA" id="ARBA00022723"/>
    </source>
</evidence>
<dbReference type="PANTHER" id="PTHR13096:SF9">
    <property type="entry name" value="BIFUNCTIONAL LYSINE-SPECIFIC DEMETHYLASE AND HISTIDYL-HYDROXYLASE"/>
    <property type="match status" value="1"/>
</dbReference>
<dbReference type="GO" id="GO:0005506">
    <property type="term" value="F:iron ion binding"/>
    <property type="evidence" value="ECO:0007669"/>
    <property type="project" value="UniProtKB-UniRule"/>
</dbReference>
<reference evidence="6" key="1">
    <citation type="journal article" date="2013" name="Science">
        <title>The Amborella genome and the evolution of flowering plants.</title>
        <authorList>
            <consortium name="Amborella Genome Project"/>
        </authorList>
    </citation>
    <scope>NUCLEOTIDE SEQUENCE [LARGE SCALE GENOMIC DNA]</scope>
</reference>
<evidence type="ECO:0000259" key="4">
    <source>
        <dbReference type="PROSITE" id="PS51184"/>
    </source>
</evidence>
<evidence type="ECO:0000313" key="6">
    <source>
        <dbReference type="Proteomes" id="UP000017836"/>
    </source>
</evidence>
<evidence type="ECO:0000313" key="5">
    <source>
        <dbReference type="EMBL" id="ERN07414.1"/>
    </source>
</evidence>
<dbReference type="Proteomes" id="UP000017836">
    <property type="component" value="Unassembled WGS sequence"/>
</dbReference>
<dbReference type="SUPFAM" id="SSF48371">
    <property type="entry name" value="ARM repeat"/>
    <property type="match status" value="1"/>
</dbReference>
<comment type="function">
    <text evidence="3">Oxygenase that can act as both a histone lysine demethylase and a ribosomal histidine hydroxylase.</text>
</comment>
<dbReference type="InterPro" id="IPR039994">
    <property type="entry name" value="NO66-like"/>
</dbReference>
<dbReference type="GO" id="GO:0051864">
    <property type="term" value="F:histone H3K36 demethylase activity"/>
    <property type="evidence" value="ECO:0000318"/>
    <property type="project" value="GO_Central"/>
</dbReference>
<dbReference type="Gene3D" id="2.60.120.650">
    <property type="entry name" value="Cupin"/>
    <property type="match status" value="1"/>
</dbReference>
<dbReference type="Gramene" id="ERN07414">
    <property type="protein sequence ID" value="ERN07414"/>
    <property type="gene ID" value="AMTR_s00019p00245720"/>
</dbReference>
<dbReference type="Gene3D" id="1.25.10.10">
    <property type="entry name" value="Leucine-rich Repeat Variant"/>
    <property type="match status" value="1"/>
</dbReference>
<dbReference type="EMBL" id="KI393807">
    <property type="protein sequence ID" value="ERN07414.1"/>
    <property type="molecule type" value="Genomic_DNA"/>
</dbReference>
<feature type="domain" description="JmjC" evidence="4">
    <location>
        <begin position="432"/>
        <end position="594"/>
    </location>
</feature>
<keyword evidence="3" id="KW-0804">Transcription</keyword>
<dbReference type="PROSITE" id="PS51184">
    <property type="entry name" value="JMJC"/>
    <property type="match status" value="1"/>
</dbReference>
<organism evidence="5 6">
    <name type="scientific">Amborella trichopoda</name>
    <dbReference type="NCBI Taxonomy" id="13333"/>
    <lineage>
        <taxon>Eukaryota</taxon>
        <taxon>Viridiplantae</taxon>
        <taxon>Streptophyta</taxon>
        <taxon>Embryophyta</taxon>
        <taxon>Tracheophyta</taxon>
        <taxon>Spermatophyta</taxon>
        <taxon>Magnoliopsida</taxon>
        <taxon>Amborellales</taxon>
        <taxon>Amborellaceae</taxon>
        <taxon>Amborella</taxon>
    </lineage>
</organism>
<protein>
    <recommendedName>
        <fullName evidence="3">Bifunctional lysine-specific demethylase and histidyl-hydroxylase</fullName>
        <ecNumber evidence="3">1.14.11.-</ecNumber>
    </recommendedName>
</protein>
<keyword evidence="3" id="KW-0560">Oxidoreductase</keyword>
<dbReference type="GO" id="GO:0005730">
    <property type="term" value="C:nucleolus"/>
    <property type="evidence" value="ECO:0000318"/>
    <property type="project" value="GO_Central"/>
</dbReference>
<keyword evidence="3" id="KW-0223">Dioxygenase</keyword>
<comment type="similarity">
    <text evidence="3">Belongs to the ROX family.</text>
</comment>